<reference evidence="1 2" key="1">
    <citation type="submission" date="2021-01" db="EMBL/GenBank/DDBJ databases">
        <title>Chryseolinea sp. Jin1 Genome sequencing and assembly.</title>
        <authorList>
            <person name="Kim I."/>
        </authorList>
    </citation>
    <scope>NUCLEOTIDE SEQUENCE [LARGE SCALE GENOMIC DNA]</scope>
    <source>
        <strain evidence="1 2">Jin1</strain>
    </source>
</reference>
<proteinExistence type="predicted"/>
<keyword evidence="2" id="KW-1185">Reference proteome</keyword>
<name>A0ABS1KMP0_9BACT</name>
<dbReference type="Proteomes" id="UP000613030">
    <property type="component" value="Unassembled WGS sequence"/>
</dbReference>
<gene>
    <name evidence="1" type="ORF">JI741_05700</name>
</gene>
<dbReference type="EMBL" id="JAERRB010000001">
    <property type="protein sequence ID" value="MBL0740701.1"/>
    <property type="molecule type" value="Genomic_DNA"/>
</dbReference>
<organism evidence="1 2">
    <name type="scientific">Chryseolinea lacunae</name>
    <dbReference type="NCBI Taxonomy" id="2801331"/>
    <lineage>
        <taxon>Bacteria</taxon>
        <taxon>Pseudomonadati</taxon>
        <taxon>Bacteroidota</taxon>
        <taxon>Cytophagia</taxon>
        <taxon>Cytophagales</taxon>
        <taxon>Fulvivirgaceae</taxon>
        <taxon>Chryseolinea</taxon>
    </lineage>
</organism>
<accession>A0ABS1KMP0</accession>
<sequence>MKTLNSLAGVLIFACLFLSSCFGPGPSPKKLRIKTMEWGGILYRAQYDPYGTLTQLKAADRDIHFSYDENQKLYSADIVLHGQSTPEAHLDFSQGPWGISKIRTSQASYADIAQPNRVDIINYLTPTKLSSFTYQEWGTDLDGNPYVVFELDRRFVYQGNNVARVYSVPTFTEFTGSEYDHKINPFMILADAVNNPAFFPLGGFSNFPGGSYSIPLISTFSENNPLKGVYQIVDAPITATTHAFSYTYDGNLVKKIVWNSTYLGDPTVINIFKFEYEWAICRPREHHGHE</sequence>
<evidence type="ECO:0000313" key="1">
    <source>
        <dbReference type="EMBL" id="MBL0740701.1"/>
    </source>
</evidence>
<protein>
    <submittedName>
        <fullName evidence="1">Uncharacterized protein</fullName>
    </submittedName>
</protein>
<dbReference type="RefSeq" id="WP_202008024.1">
    <property type="nucleotide sequence ID" value="NZ_JAERRB010000001.1"/>
</dbReference>
<comment type="caution">
    <text evidence="1">The sequence shown here is derived from an EMBL/GenBank/DDBJ whole genome shotgun (WGS) entry which is preliminary data.</text>
</comment>
<dbReference type="PROSITE" id="PS51257">
    <property type="entry name" value="PROKAR_LIPOPROTEIN"/>
    <property type="match status" value="1"/>
</dbReference>
<evidence type="ECO:0000313" key="2">
    <source>
        <dbReference type="Proteomes" id="UP000613030"/>
    </source>
</evidence>